<dbReference type="OrthoDB" id="428577at2759"/>
<dbReference type="Proteomes" id="UP000000305">
    <property type="component" value="Unassembled WGS sequence"/>
</dbReference>
<dbReference type="AlphaFoldDB" id="E9GBL4"/>
<dbReference type="PANTHER" id="PTHR36649:SF28">
    <property type="entry name" value="UBIQUITIN-LIKE DOMAIN-CONTAINING PROTEIN"/>
    <property type="match status" value="1"/>
</dbReference>
<protein>
    <recommendedName>
        <fullName evidence="1">Ubiquitin-like domain-containing protein</fullName>
    </recommendedName>
</protein>
<evidence type="ECO:0000313" key="2">
    <source>
        <dbReference type="EMBL" id="EFX82977.1"/>
    </source>
</evidence>
<dbReference type="PANTHER" id="PTHR36649">
    <property type="entry name" value="UBIQUITIN-LIKE DOMAIN-CONTAINING PROTEIN"/>
    <property type="match status" value="1"/>
</dbReference>
<evidence type="ECO:0000313" key="3">
    <source>
        <dbReference type="Proteomes" id="UP000000305"/>
    </source>
</evidence>
<dbReference type="PROSITE" id="PS00299">
    <property type="entry name" value="UBIQUITIN_1"/>
    <property type="match status" value="1"/>
</dbReference>
<dbReference type="SUPFAM" id="SSF56399">
    <property type="entry name" value="ADP-ribosylation"/>
    <property type="match status" value="1"/>
</dbReference>
<name>E9GBL4_DAPPU</name>
<evidence type="ECO:0000259" key="1">
    <source>
        <dbReference type="PROSITE" id="PS50053"/>
    </source>
</evidence>
<dbReference type="SUPFAM" id="SSF54236">
    <property type="entry name" value="Ubiquitin-like"/>
    <property type="match status" value="1"/>
</dbReference>
<proteinExistence type="predicted"/>
<dbReference type="InterPro" id="IPR000626">
    <property type="entry name" value="Ubiquitin-like_dom"/>
</dbReference>
<dbReference type="Gene3D" id="3.10.20.90">
    <property type="entry name" value="Phosphatidylinositol 3-kinase Catalytic Subunit, Chain A, domain 1"/>
    <property type="match status" value="1"/>
</dbReference>
<keyword evidence="3" id="KW-1185">Reference proteome</keyword>
<dbReference type="Gene3D" id="3.90.175.10">
    <property type="entry name" value="Diphtheria Toxin, domain 1"/>
    <property type="match status" value="1"/>
</dbReference>
<dbReference type="InterPro" id="IPR029071">
    <property type="entry name" value="Ubiquitin-like_domsf"/>
</dbReference>
<dbReference type="eggNOG" id="KOG0003">
    <property type="taxonomic scope" value="Eukaryota"/>
</dbReference>
<dbReference type="HOGENOM" id="CLU_051234_1_0_1"/>
<dbReference type="KEGG" id="dpx:DAPPUDRAFT_210344"/>
<dbReference type="InterPro" id="IPR019954">
    <property type="entry name" value="Ubiquitin_CS"/>
</dbReference>
<dbReference type="Pfam" id="PF00240">
    <property type="entry name" value="ubiquitin"/>
    <property type="match status" value="1"/>
</dbReference>
<organism evidence="2 3">
    <name type="scientific">Daphnia pulex</name>
    <name type="common">Water flea</name>
    <dbReference type="NCBI Taxonomy" id="6669"/>
    <lineage>
        <taxon>Eukaryota</taxon>
        <taxon>Metazoa</taxon>
        <taxon>Ecdysozoa</taxon>
        <taxon>Arthropoda</taxon>
        <taxon>Crustacea</taxon>
        <taxon>Branchiopoda</taxon>
        <taxon>Diplostraca</taxon>
        <taxon>Cladocera</taxon>
        <taxon>Anomopoda</taxon>
        <taxon>Daphniidae</taxon>
        <taxon>Daphnia</taxon>
    </lineage>
</organism>
<dbReference type="InParanoid" id="E9GBL4"/>
<feature type="domain" description="Ubiquitin-like" evidence="1">
    <location>
        <begin position="80"/>
        <end position="155"/>
    </location>
</feature>
<gene>
    <name evidence="2" type="ORF">DAPPUDRAFT_210344</name>
</gene>
<dbReference type="PRINTS" id="PR00348">
    <property type="entry name" value="UBIQUITIN"/>
</dbReference>
<sequence length="332" mass="37416">MDNQTGLAFLSSVLDKMSYPNQILSPGQDNSKGIEVEVLHKLLMKGCYITGQDDNQTNIQGKDNTKGTTSNDNEGTWQTINIFIKTLTGKIIQYFISPSAKVEDLKDMIRSKEGIPVDQQRLIYAGQQLEDGRTLEDYWIGNESTIHIVLRMRGGTSLDLPPSLLDEPFHYNFTKISDRGVKFCRGGLIYIRPCGWQRYAIKVKGKFPDDIWLQGKTSRADQYSSAEDEWPVSYHGTSLNNGLSIAEEGFKLSKGTRFLHGKGIYSTPDIEVAAHYAVKVKVNGKTYKVVMQNRVNPKNLKKVGKDVTKVGEYWISPTNEDIRPYGFCVKEI</sequence>
<dbReference type="EMBL" id="GL732538">
    <property type="protein sequence ID" value="EFX82977.1"/>
    <property type="molecule type" value="Genomic_DNA"/>
</dbReference>
<dbReference type="PhylomeDB" id="E9GBL4"/>
<accession>E9GBL4</accession>
<dbReference type="FunFam" id="3.10.20.90:FF:000222">
    <property type="entry name" value="Polyubiquitin 5"/>
    <property type="match status" value="1"/>
</dbReference>
<dbReference type="InterPro" id="IPR019956">
    <property type="entry name" value="Ubiquitin_dom"/>
</dbReference>
<dbReference type="STRING" id="6669.E9GBL4"/>
<reference evidence="2 3" key="1">
    <citation type="journal article" date="2011" name="Science">
        <title>The ecoresponsive genome of Daphnia pulex.</title>
        <authorList>
            <person name="Colbourne J.K."/>
            <person name="Pfrender M.E."/>
            <person name="Gilbert D."/>
            <person name="Thomas W.K."/>
            <person name="Tucker A."/>
            <person name="Oakley T.H."/>
            <person name="Tokishita S."/>
            <person name="Aerts A."/>
            <person name="Arnold G.J."/>
            <person name="Basu M.K."/>
            <person name="Bauer D.J."/>
            <person name="Caceres C.E."/>
            <person name="Carmel L."/>
            <person name="Casola C."/>
            <person name="Choi J.H."/>
            <person name="Detter J.C."/>
            <person name="Dong Q."/>
            <person name="Dusheyko S."/>
            <person name="Eads B.D."/>
            <person name="Frohlich T."/>
            <person name="Geiler-Samerotte K.A."/>
            <person name="Gerlach D."/>
            <person name="Hatcher P."/>
            <person name="Jogdeo S."/>
            <person name="Krijgsveld J."/>
            <person name="Kriventseva E.V."/>
            <person name="Kultz D."/>
            <person name="Laforsch C."/>
            <person name="Lindquist E."/>
            <person name="Lopez J."/>
            <person name="Manak J.R."/>
            <person name="Muller J."/>
            <person name="Pangilinan J."/>
            <person name="Patwardhan R.P."/>
            <person name="Pitluck S."/>
            <person name="Pritham E.J."/>
            <person name="Rechtsteiner A."/>
            <person name="Rho M."/>
            <person name="Rogozin I.B."/>
            <person name="Sakarya O."/>
            <person name="Salamov A."/>
            <person name="Schaack S."/>
            <person name="Shapiro H."/>
            <person name="Shiga Y."/>
            <person name="Skalitzky C."/>
            <person name="Smith Z."/>
            <person name="Souvorov A."/>
            <person name="Sung W."/>
            <person name="Tang Z."/>
            <person name="Tsuchiya D."/>
            <person name="Tu H."/>
            <person name="Vos H."/>
            <person name="Wang M."/>
            <person name="Wolf Y.I."/>
            <person name="Yamagata H."/>
            <person name="Yamada T."/>
            <person name="Ye Y."/>
            <person name="Shaw J.R."/>
            <person name="Andrews J."/>
            <person name="Crease T.J."/>
            <person name="Tang H."/>
            <person name="Lucas S.M."/>
            <person name="Robertson H.M."/>
            <person name="Bork P."/>
            <person name="Koonin E.V."/>
            <person name="Zdobnov E.M."/>
            <person name="Grigoriev I.V."/>
            <person name="Lynch M."/>
            <person name="Boore J.L."/>
        </authorList>
    </citation>
    <scope>NUCLEOTIDE SEQUENCE [LARGE SCALE GENOMIC DNA]</scope>
</reference>
<dbReference type="SMART" id="SM00213">
    <property type="entry name" value="UBQ"/>
    <property type="match status" value="1"/>
</dbReference>
<dbReference type="OMA" id="FADSICK"/>
<dbReference type="PROSITE" id="PS50053">
    <property type="entry name" value="UBIQUITIN_2"/>
    <property type="match status" value="1"/>
</dbReference>